<accession>A0A5E4NCC2</accession>
<gene>
    <name evidence="10" type="ORF">CINCED_3A011956</name>
</gene>
<dbReference type="PRINTS" id="PR02031">
    <property type="entry name" value="CYSSERRICHNP"/>
</dbReference>
<dbReference type="GO" id="GO:0043565">
    <property type="term" value="F:sequence-specific DNA binding"/>
    <property type="evidence" value="ECO:0007669"/>
    <property type="project" value="TreeGrafter"/>
</dbReference>
<organism evidence="10 11">
    <name type="scientific">Cinara cedri</name>
    <dbReference type="NCBI Taxonomy" id="506608"/>
    <lineage>
        <taxon>Eukaryota</taxon>
        <taxon>Metazoa</taxon>
        <taxon>Ecdysozoa</taxon>
        <taxon>Arthropoda</taxon>
        <taxon>Hexapoda</taxon>
        <taxon>Insecta</taxon>
        <taxon>Pterygota</taxon>
        <taxon>Neoptera</taxon>
        <taxon>Paraneoptera</taxon>
        <taxon>Hemiptera</taxon>
        <taxon>Sternorrhyncha</taxon>
        <taxon>Aphidomorpha</taxon>
        <taxon>Aphidoidea</taxon>
        <taxon>Aphididae</taxon>
        <taxon>Lachninae</taxon>
        <taxon>Cinara</taxon>
    </lineage>
</organism>
<protein>
    <submittedName>
        <fullName evidence="10">Cysteine/serine-rich nuclear protein, N-terminal domain,Cysteine/serine-rich nuclear protein family</fullName>
    </submittedName>
</protein>
<dbReference type="AlphaFoldDB" id="A0A5E4NCC2"/>
<keyword evidence="5" id="KW-0238">DNA-binding</keyword>
<reference evidence="10 11" key="1">
    <citation type="submission" date="2019-08" db="EMBL/GenBank/DDBJ databases">
        <authorList>
            <person name="Alioto T."/>
            <person name="Alioto T."/>
            <person name="Gomez Garrido J."/>
        </authorList>
    </citation>
    <scope>NUCLEOTIDE SEQUENCE [LARGE SCALE GENOMIC DNA]</scope>
</reference>
<comment type="subcellular location">
    <subcellularLocation>
        <location evidence="1">Nucleus</location>
    </subcellularLocation>
</comment>
<dbReference type="EMBL" id="CABPRJ010001948">
    <property type="protein sequence ID" value="VVC42359.1"/>
    <property type="molecule type" value="Genomic_DNA"/>
</dbReference>
<dbReference type="GO" id="GO:0000981">
    <property type="term" value="F:DNA-binding transcription factor activity, RNA polymerase II-specific"/>
    <property type="evidence" value="ECO:0007669"/>
    <property type="project" value="TreeGrafter"/>
</dbReference>
<name>A0A5E4NCC2_9HEMI</name>
<keyword evidence="3" id="KW-0053">Apoptosis</keyword>
<evidence type="ECO:0000256" key="5">
    <source>
        <dbReference type="ARBA" id="ARBA00023125"/>
    </source>
</evidence>
<evidence type="ECO:0000313" key="11">
    <source>
        <dbReference type="Proteomes" id="UP000325440"/>
    </source>
</evidence>
<dbReference type="InterPro" id="IPR023260">
    <property type="entry name" value="Cys/Ser-rich_nuc_prot"/>
</dbReference>
<evidence type="ECO:0000313" key="10">
    <source>
        <dbReference type="EMBL" id="VVC42359.1"/>
    </source>
</evidence>
<keyword evidence="4" id="KW-0805">Transcription regulation</keyword>
<evidence type="ECO:0000256" key="6">
    <source>
        <dbReference type="ARBA" id="ARBA00023159"/>
    </source>
</evidence>
<dbReference type="GO" id="GO:0006915">
    <property type="term" value="P:apoptotic process"/>
    <property type="evidence" value="ECO:0007669"/>
    <property type="project" value="UniProtKB-KW"/>
</dbReference>
<dbReference type="PANTHER" id="PTHR13580:SF9">
    <property type="entry name" value="AXIN1 UP-REGULATED 1, ISOFORM A"/>
    <property type="match status" value="1"/>
</dbReference>
<evidence type="ECO:0000256" key="4">
    <source>
        <dbReference type="ARBA" id="ARBA00023015"/>
    </source>
</evidence>
<keyword evidence="7" id="KW-0804">Transcription</keyword>
<dbReference type="GO" id="GO:0005634">
    <property type="term" value="C:nucleus"/>
    <property type="evidence" value="ECO:0007669"/>
    <property type="project" value="UniProtKB-SubCell"/>
</dbReference>
<dbReference type="Pfam" id="PF16019">
    <property type="entry name" value="CSRNP_N"/>
    <property type="match status" value="1"/>
</dbReference>
<evidence type="ECO:0000256" key="2">
    <source>
        <dbReference type="ARBA" id="ARBA00008548"/>
    </source>
</evidence>
<sequence>MTLPNYATDGSKIVRILHNRTYSNTMEVLITKELDNVSTLLQTEQPDESKSNVVQNIDSNFIDVDSTNIMNIDQVNNDDVSDVLNTISKCLDAPKVLSDSELIVQNLLFDIKPDEFNLNSSDNKTNLDFNTKSYSSNDNLCMTLPTSTSFNTPNEPLVLSCADETNYFDVNNIFTASKKRGFSIEEISKDESSQNSQSMSTYSNDYTCFLSEQTDTISNLTPFKRSNSYFFDSPVKKLCTTKLANEEKSSKVSSGSLYTNENDNKVYTGFTSIQNDLEGDCIPDRYDGSDSGFGSELAEEKNTTNLEAPVSTISTILPYNNDFTLNQESSFEDLQRTSNEFLSAMEVLKPKFSDSILDTCSLEVGSSNYGMVKGILKHNRPISYGDLPSNEVTTVKKRRNINFANVTVFYFPRVQGFTCVPSQGGSTLGMTRVHSSSRVFSLPEYVAEQRRIRRNLFQLSQSEVTVTNSDDSDSDVGAVDVFSESEADLDSDSNGSFLQPVPTRQRRALLKAAGVEKIDSSEKDDCKNIRLSREFCGCLCRGFCDPDTCACFQAGITCQVDRMNFPCGCTVDGCGNSVGRIEFNPTRVRKHFIHTIMRLEIKKREAQEEEHCNKLAMTSPFLSNFSYHDSRHIQPYYQPQQYERNLNDYNYHSFLPVYDGHHIAPETNPLNNYTLNSSQNLYDPYQSFPTFMPLSQDRLLRGSILDNQPESFTELLQPYSIQGFESTDSLGIPNIPSTSEKETLNLETDNLGEIIKNTMVESVNS</sequence>
<dbReference type="InterPro" id="IPR031972">
    <property type="entry name" value="CSRNP_N"/>
</dbReference>
<evidence type="ECO:0000259" key="9">
    <source>
        <dbReference type="Pfam" id="PF16019"/>
    </source>
</evidence>
<evidence type="ECO:0000256" key="8">
    <source>
        <dbReference type="ARBA" id="ARBA00023242"/>
    </source>
</evidence>
<keyword evidence="6" id="KW-0010">Activator</keyword>
<keyword evidence="8" id="KW-0539">Nucleus</keyword>
<feature type="domain" description="Cysteine/serine-rich nuclear protein N-terminal" evidence="9">
    <location>
        <begin position="396"/>
        <end position="603"/>
    </location>
</feature>
<evidence type="ECO:0000256" key="1">
    <source>
        <dbReference type="ARBA" id="ARBA00004123"/>
    </source>
</evidence>
<dbReference type="Proteomes" id="UP000325440">
    <property type="component" value="Unassembled WGS sequence"/>
</dbReference>
<dbReference type="PANTHER" id="PTHR13580">
    <property type="entry name" value="TGF-BETA INDUCED APOPTOSIS PROTEIN"/>
    <property type="match status" value="1"/>
</dbReference>
<evidence type="ECO:0000256" key="7">
    <source>
        <dbReference type="ARBA" id="ARBA00023163"/>
    </source>
</evidence>
<evidence type="ECO:0000256" key="3">
    <source>
        <dbReference type="ARBA" id="ARBA00022703"/>
    </source>
</evidence>
<keyword evidence="11" id="KW-1185">Reference proteome</keyword>
<comment type="similarity">
    <text evidence="2">Belongs to the AXUD1 family.</text>
</comment>
<dbReference type="OrthoDB" id="5946974at2759"/>
<proteinExistence type="inferred from homology"/>